<dbReference type="Proteomes" id="UP000285060">
    <property type="component" value="Unassembled WGS sequence"/>
</dbReference>
<protein>
    <recommendedName>
        <fullName evidence="4">C2H2-type domain-containing protein</fullName>
    </recommendedName>
</protein>
<dbReference type="EMBL" id="QUSY01000276">
    <property type="protein sequence ID" value="RHY30765.1"/>
    <property type="molecule type" value="Genomic_DNA"/>
</dbReference>
<gene>
    <name evidence="2" type="ORF">DYB32_004044</name>
    <name evidence="1" type="ORF">H310_06532</name>
</gene>
<evidence type="ECO:0000313" key="1">
    <source>
        <dbReference type="EMBL" id="ETW02015.1"/>
    </source>
</evidence>
<reference evidence="1" key="1">
    <citation type="submission" date="2013-12" db="EMBL/GenBank/DDBJ databases">
        <title>The Genome Sequence of Aphanomyces invadans NJM9701.</title>
        <authorList>
            <consortium name="The Broad Institute Genomics Platform"/>
            <person name="Russ C."/>
            <person name="Tyler B."/>
            <person name="van West P."/>
            <person name="Dieguez-Uribeondo J."/>
            <person name="Young S.K."/>
            <person name="Zeng Q."/>
            <person name="Gargeya S."/>
            <person name="Fitzgerald M."/>
            <person name="Abouelleil A."/>
            <person name="Alvarado L."/>
            <person name="Chapman S.B."/>
            <person name="Gainer-Dewar J."/>
            <person name="Goldberg J."/>
            <person name="Griggs A."/>
            <person name="Gujja S."/>
            <person name="Hansen M."/>
            <person name="Howarth C."/>
            <person name="Imamovic A."/>
            <person name="Ireland A."/>
            <person name="Larimer J."/>
            <person name="McCowan C."/>
            <person name="Murphy C."/>
            <person name="Pearson M."/>
            <person name="Poon T.W."/>
            <person name="Priest M."/>
            <person name="Roberts A."/>
            <person name="Saif S."/>
            <person name="Shea T."/>
            <person name="Sykes S."/>
            <person name="Wortman J."/>
            <person name="Nusbaum C."/>
            <person name="Birren B."/>
        </authorList>
    </citation>
    <scope>NUCLEOTIDE SEQUENCE [LARGE SCALE GENOMIC DNA]</scope>
    <source>
        <strain evidence="1">NJM9701</strain>
    </source>
</reference>
<dbReference type="AlphaFoldDB" id="A0A024U728"/>
<sequence length="273" mass="31644">MEFIESNGDLEEADVCAAQASEDDSDLEADVCAAQASEDDDQEKLMAGVQSQPQDVLQSETTTMGWLEERVDDFRCKCPRCIYARPRVRELPDAFECHIMNGRKRCRLRFPTNELLVVHQLDVHETVFPICPKQRLNMQNHVEYSKPRPPPTVYVFLQRDNPLIKPDEDLDVSAEIARVRVVHDLELATVVKKVHRRGLHGFVKMSFYHEEPETAMFDVFMEAAERWMKGDKYERLAQFQEAMVYYKATKELPARTTPSQYPLIGYGRNWLKS</sequence>
<accession>A0A024U728</accession>
<dbReference type="GeneID" id="20083582"/>
<evidence type="ECO:0008006" key="4">
    <source>
        <dbReference type="Google" id="ProtNLM"/>
    </source>
</evidence>
<organism evidence="1">
    <name type="scientific">Aphanomyces invadans</name>
    <dbReference type="NCBI Taxonomy" id="157072"/>
    <lineage>
        <taxon>Eukaryota</taxon>
        <taxon>Sar</taxon>
        <taxon>Stramenopiles</taxon>
        <taxon>Oomycota</taxon>
        <taxon>Saprolegniomycetes</taxon>
        <taxon>Saprolegniales</taxon>
        <taxon>Verrucalvaceae</taxon>
        <taxon>Aphanomyces</taxon>
    </lineage>
</organism>
<dbReference type="RefSeq" id="XP_008869863.1">
    <property type="nucleotide sequence ID" value="XM_008871641.1"/>
</dbReference>
<keyword evidence="3" id="KW-1185">Reference proteome</keyword>
<dbReference type="OrthoDB" id="10318688at2759"/>
<proteinExistence type="predicted"/>
<name>A0A024U728_9STRA</name>
<dbReference type="VEuPathDB" id="FungiDB:H310_06532"/>
<evidence type="ECO:0000313" key="3">
    <source>
        <dbReference type="Proteomes" id="UP000285060"/>
    </source>
</evidence>
<evidence type="ECO:0000313" key="2">
    <source>
        <dbReference type="EMBL" id="RHY30765.1"/>
    </source>
</evidence>
<dbReference type="EMBL" id="KI913962">
    <property type="protein sequence ID" value="ETW02015.1"/>
    <property type="molecule type" value="Genomic_DNA"/>
</dbReference>
<reference evidence="2 3" key="2">
    <citation type="submission" date="2018-08" db="EMBL/GenBank/DDBJ databases">
        <title>Aphanomyces genome sequencing and annotation.</title>
        <authorList>
            <person name="Minardi D."/>
            <person name="Oidtmann B."/>
            <person name="Van Der Giezen M."/>
            <person name="Studholme D.J."/>
        </authorList>
    </citation>
    <scope>NUCLEOTIDE SEQUENCE [LARGE SCALE GENOMIC DNA]</scope>
    <source>
        <strain evidence="2 3">NJM0002</strain>
    </source>
</reference>